<dbReference type="GO" id="GO:0005813">
    <property type="term" value="C:centrosome"/>
    <property type="evidence" value="ECO:0007669"/>
    <property type="project" value="TreeGrafter"/>
</dbReference>
<dbReference type="GO" id="GO:0061512">
    <property type="term" value="P:protein localization to cilium"/>
    <property type="evidence" value="ECO:0007669"/>
    <property type="project" value="TreeGrafter"/>
</dbReference>
<accession>A0AA38HSV1</accession>
<dbReference type="GO" id="GO:1905515">
    <property type="term" value="P:non-motile cilium assembly"/>
    <property type="evidence" value="ECO:0007669"/>
    <property type="project" value="InterPro"/>
</dbReference>
<sequence length="697" mass="77414">MCAHQCYQRLSSNTLKFATLPNNACINLCDLNISRWLEAHSDRSAGLTTFARNVILADVSGDGDYKLVLTDVRIQTDKRSRLKVYKGTLLTSDQVLPDVPSSVISFYTDDLEPRVPAVAVACSSDLLIFKNNKPFYKFCVPPGPLTPLEEECWKLFAEPNYDTQKLITDLKSVNFNQLSGRSQELLNLQPNQAQEYIQRYVGITPIKTSPIVCMSTLNRSSQDALAVACPVLGTEDGIIYVLDPQIFTVLHQANVCNVKSTPTIIKTTGMYDVEFRIVVACRENSICVLRRGWLEGKPVVQLNEDIIDLLLIPGDNFIIIGTTSKMLHCYTKRGQRVWSAATVNAITCLCLVPLKHLSTHLIAVGLKGGSVHLYHGRQTVDYTNSPDTPSAMVFGQLGQEEHVMVIITMGGTINFKILKRTADFNLSNQDKLSVPTLQSKPLPLPKRSKLFIEQSMRERQDPMQMHQSFQQDLVNLRLTAARALVQNLTEQSGAGNAEEQVKLSAQILGLGPKFTLILTLENMNGDKAVSNFSVVFHAKPTIYKLSSYLSTVPLIPPGLSYKLETKVTEVLKSGEEQLPGQAIRVFVIRKGQAHPVLAATINMPPTEITTLLFIFSQKFKSACEKMRAFSKRPPDSDILEVYSFYKQATLGDINIPKPSDIQGRAKWEAWNGKKGLAADLAKQKYIEKVQGLSGTYA</sequence>
<dbReference type="InterPro" id="IPR000582">
    <property type="entry name" value="Acyl-CoA-binding_protein"/>
</dbReference>
<dbReference type="InterPro" id="IPR014352">
    <property type="entry name" value="FERM/acyl-CoA-bd_prot_sf"/>
</dbReference>
<dbReference type="PANTHER" id="PTHR20870:SF0">
    <property type="entry name" value="BARDET-BIEDL SYNDROME 1 PROTEIN"/>
    <property type="match status" value="1"/>
</dbReference>
<dbReference type="InterPro" id="IPR035984">
    <property type="entry name" value="Acyl-CoA-binding_sf"/>
</dbReference>
<evidence type="ECO:0000313" key="2">
    <source>
        <dbReference type="EMBL" id="KAJ3642087.1"/>
    </source>
</evidence>
<evidence type="ECO:0000313" key="3">
    <source>
        <dbReference type="Proteomes" id="UP001168821"/>
    </source>
</evidence>
<dbReference type="GO" id="GO:0000062">
    <property type="term" value="F:fatty-acyl-CoA binding"/>
    <property type="evidence" value="ECO:0007669"/>
    <property type="project" value="InterPro"/>
</dbReference>
<dbReference type="SUPFAM" id="SSF50978">
    <property type="entry name" value="WD40 repeat-like"/>
    <property type="match status" value="1"/>
</dbReference>
<dbReference type="InterPro" id="IPR015943">
    <property type="entry name" value="WD40/YVTN_repeat-like_dom_sf"/>
</dbReference>
<dbReference type="Pfam" id="PF14779">
    <property type="entry name" value="BBS1"/>
    <property type="match status" value="1"/>
</dbReference>
<dbReference type="InterPro" id="IPR028784">
    <property type="entry name" value="BBS1"/>
</dbReference>
<keyword evidence="3" id="KW-1185">Reference proteome</keyword>
<dbReference type="PROSITE" id="PS51228">
    <property type="entry name" value="ACB_2"/>
    <property type="match status" value="1"/>
</dbReference>
<dbReference type="InterPro" id="IPR056419">
    <property type="entry name" value="GAE_BBS1"/>
</dbReference>
<dbReference type="AlphaFoldDB" id="A0AA38HSV1"/>
<protein>
    <recommendedName>
        <fullName evidence="1">ACB domain-containing protein</fullName>
    </recommendedName>
</protein>
<dbReference type="Proteomes" id="UP001168821">
    <property type="component" value="Unassembled WGS sequence"/>
</dbReference>
<dbReference type="InterPro" id="IPR036322">
    <property type="entry name" value="WD40_repeat_dom_sf"/>
</dbReference>
<dbReference type="PANTHER" id="PTHR20870">
    <property type="entry name" value="BARDET-BIEDL SYNDROME 1 PROTEIN"/>
    <property type="match status" value="1"/>
</dbReference>
<dbReference type="GO" id="GO:0005113">
    <property type="term" value="F:patched binding"/>
    <property type="evidence" value="ECO:0007669"/>
    <property type="project" value="TreeGrafter"/>
</dbReference>
<dbReference type="EMBL" id="JALNTZ010000008">
    <property type="protein sequence ID" value="KAJ3642087.1"/>
    <property type="molecule type" value="Genomic_DNA"/>
</dbReference>
<dbReference type="Gene3D" id="2.130.10.10">
    <property type="entry name" value="YVTN repeat-like/Quinoprotein amine dehydrogenase"/>
    <property type="match status" value="1"/>
</dbReference>
<feature type="domain" description="ACB" evidence="1">
    <location>
        <begin position="615"/>
        <end position="697"/>
    </location>
</feature>
<dbReference type="Gene3D" id="1.20.80.10">
    <property type="match status" value="1"/>
</dbReference>
<gene>
    <name evidence="2" type="ORF">Zmor_024903</name>
</gene>
<name>A0AA38HSV1_9CUCU</name>
<organism evidence="2 3">
    <name type="scientific">Zophobas morio</name>
    <dbReference type="NCBI Taxonomy" id="2755281"/>
    <lineage>
        <taxon>Eukaryota</taxon>
        <taxon>Metazoa</taxon>
        <taxon>Ecdysozoa</taxon>
        <taxon>Arthropoda</taxon>
        <taxon>Hexapoda</taxon>
        <taxon>Insecta</taxon>
        <taxon>Pterygota</taxon>
        <taxon>Neoptera</taxon>
        <taxon>Endopterygota</taxon>
        <taxon>Coleoptera</taxon>
        <taxon>Polyphaga</taxon>
        <taxon>Cucujiformia</taxon>
        <taxon>Tenebrionidae</taxon>
        <taxon>Zophobas</taxon>
    </lineage>
</organism>
<dbReference type="SUPFAM" id="SSF47027">
    <property type="entry name" value="Acyl-CoA binding protein"/>
    <property type="match status" value="1"/>
</dbReference>
<proteinExistence type="predicted"/>
<dbReference type="GO" id="GO:0005930">
    <property type="term" value="C:axoneme"/>
    <property type="evidence" value="ECO:0007669"/>
    <property type="project" value="TreeGrafter"/>
</dbReference>
<dbReference type="Pfam" id="PF23304">
    <property type="entry name" value="GAE_BBS1"/>
    <property type="match status" value="1"/>
</dbReference>
<dbReference type="GO" id="GO:0005119">
    <property type="term" value="F:smoothened binding"/>
    <property type="evidence" value="ECO:0007669"/>
    <property type="project" value="TreeGrafter"/>
</dbReference>
<dbReference type="InterPro" id="IPR032728">
    <property type="entry name" value="BBS1_N"/>
</dbReference>
<dbReference type="Pfam" id="PF00887">
    <property type="entry name" value="ACBP"/>
    <property type="match status" value="1"/>
</dbReference>
<dbReference type="GO" id="GO:0034464">
    <property type="term" value="C:BBSome"/>
    <property type="evidence" value="ECO:0007669"/>
    <property type="project" value="InterPro"/>
</dbReference>
<evidence type="ECO:0000259" key="1">
    <source>
        <dbReference type="PROSITE" id="PS51228"/>
    </source>
</evidence>
<comment type="caution">
    <text evidence="2">The sequence shown here is derived from an EMBL/GenBank/DDBJ whole genome shotgun (WGS) entry which is preliminary data.</text>
</comment>
<reference evidence="2" key="1">
    <citation type="journal article" date="2023" name="G3 (Bethesda)">
        <title>Whole genome assemblies of Zophobas morio and Tenebrio molitor.</title>
        <authorList>
            <person name="Kaur S."/>
            <person name="Stinson S.A."/>
            <person name="diCenzo G.C."/>
        </authorList>
    </citation>
    <scope>NUCLEOTIDE SEQUENCE</scope>
    <source>
        <strain evidence="2">QUZm001</strain>
    </source>
</reference>
<dbReference type="PRINTS" id="PR00689">
    <property type="entry name" value="ACOABINDINGP"/>
</dbReference>